<evidence type="ECO:0000256" key="2">
    <source>
        <dbReference type="ARBA" id="ARBA00009184"/>
    </source>
</evidence>
<dbReference type="CDD" id="cd02612">
    <property type="entry name" value="HAD_PGPPase"/>
    <property type="match status" value="1"/>
</dbReference>
<organism evidence="11 12">
    <name type="scientific">Thiocapsa marina 5811</name>
    <dbReference type="NCBI Taxonomy" id="768671"/>
    <lineage>
        <taxon>Bacteria</taxon>
        <taxon>Pseudomonadati</taxon>
        <taxon>Pseudomonadota</taxon>
        <taxon>Gammaproteobacteria</taxon>
        <taxon>Chromatiales</taxon>
        <taxon>Chromatiaceae</taxon>
        <taxon>Thiocapsa</taxon>
    </lineage>
</organism>
<name>F9U8E7_9GAMM</name>
<dbReference type="GO" id="GO:0004401">
    <property type="term" value="F:histidinol-phosphatase activity"/>
    <property type="evidence" value="ECO:0007669"/>
    <property type="project" value="UniProtKB-EC"/>
</dbReference>
<dbReference type="PANTHER" id="PTHR43344">
    <property type="entry name" value="PHOSPHOSERINE PHOSPHATASE"/>
    <property type="match status" value="1"/>
</dbReference>
<keyword evidence="5" id="KW-0479">Metal-binding</keyword>
<keyword evidence="12" id="KW-1185">Reference proteome</keyword>
<evidence type="ECO:0000313" key="12">
    <source>
        <dbReference type="Proteomes" id="UP000005459"/>
    </source>
</evidence>
<dbReference type="EMBL" id="AFWV01000003">
    <property type="protein sequence ID" value="EGV19559.1"/>
    <property type="molecule type" value="Genomic_DNA"/>
</dbReference>
<dbReference type="InterPro" id="IPR023214">
    <property type="entry name" value="HAD_sf"/>
</dbReference>
<dbReference type="Pfam" id="PF12710">
    <property type="entry name" value="HAD"/>
    <property type="match status" value="1"/>
</dbReference>
<dbReference type="PATRIC" id="fig|768671.3.peg.1075"/>
<dbReference type="NCBIfam" id="TIGR01488">
    <property type="entry name" value="HAD-SF-IB"/>
    <property type="match status" value="1"/>
</dbReference>
<keyword evidence="6 11" id="KW-0378">Hydrolase</keyword>
<dbReference type="STRING" id="768671.ThimaDRAFT_1005"/>
<evidence type="ECO:0000256" key="4">
    <source>
        <dbReference type="ARBA" id="ARBA00021697"/>
    </source>
</evidence>
<comment type="pathway">
    <text evidence="1">Amino-acid biosynthesis; L-histidine biosynthesis; L-histidine from 5-phospho-alpha-D-ribose 1-diphosphate: step 8/9.</text>
</comment>
<comment type="similarity">
    <text evidence="2">Belongs to the HAD-like hydrolase superfamily. SerB family.</text>
</comment>
<dbReference type="AlphaFoldDB" id="F9U8E7"/>
<evidence type="ECO:0000256" key="3">
    <source>
        <dbReference type="ARBA" id="ARBA00013085"/>
    </source>
</evidence>
<gene>
    <name evidence="11" type="ORF">ThimaDRAFT_1005</name>
</gene>
<accession>F9U8E7</accession>
<comment type="function">
    <text evidence="10">Catalyzes the dephosphorylation of histidinol-phosphate to histidinol, the direct precursor of histidine.</text>
</comment>
<dbReference type="SUPFAM" id="SSF56784">
    <property type="entry name" value="HAD-like"/>
    <property type="match status" value="1"/>
</dbReference>
<reference evidence="11 12" key="1">
    <citation type="submission" date="2011-06" db="EMBL/GenBank/DDBJ databases">
        <title>The draft genome of Thiocapsa marina 5811.</title>
        <authorList>
            <consortium name="US DOE Joint Genome Institute (JGI-PGF)"/>
            <person name="Lucas S."/>
            <person name="Han J."/>
            <person name="Cheng J.-F."/>
            <person name="Goodwin L."/>
            <person name="Pitluck S."/>
            <person name="Peters L."/>
            <person name="Land M.L."/>
            <person name="Hauser L."/>
            <person name="Vogl K."/>
            <person name="Liu Z."/>
            <person name="Imhoff J."/>
            <person name="Thiel V."/>
            <person name="Frigaard N.-U."/>
            <person name="Bryant D."/>
            <person name="Woyke T.J."/>
        </authorList>
    </citation>
    <scope>NUCLEOTIDE SEQUENCE [LARGE SCALE GENOMIC DNA]</scope>
    <source>
        <strain evidence="11 12">5811</strain>
    </source>
</reference>
<comment type="catalytic activity">
    <reaction evidence="9">
        <text>L-histidinol phosphate + H2O = L-histidinol + phosphate</text>
        <dbReference type="Rhea" id="RHEA:14465"/>
        <dbReference type="ChEBI" id="CHEBI:15377"/>
        <dbReference type="ChEBI" id="CHEBI:43474"/>
        <dbReference type="ChEBI" id="CHEBI:57699"/>
        <dbReference type="ChEBI" id="CHEBI:57980"/>
        <dbReference type="EC" id="3.1.3.15"/>
    </reaction>
    <physiologicalReaction direction="left-to-right" evidence="9">
        <dbReference type="Rhea" id="RHEA:14466"/>
    </physiologicalReaction>
</comment>
<dbReference type="InterPro" id="IPR036412">
    <property type="entry name" value="HAD-like_sf"/>
</dbReference>
<dbReference type="Gene3D" id="1.20.1440.100">
    <property type="entry name" value="SG protein - dephosphorylation function"/>
    <property type="match status" value="1"/>
</dbReference>
<evidence type="ECO:0000256" key="8">
    <source>
        <dbReference type="ARBA" id="ARBA00033209"/>
    </source>
</evidence>
<dbReference type="PANTHER" id="PTHR43344:SF13">
    <property type="entry name" value="PHOSPHATASE RV3661-RELATED"/>
    <property type="match status" value="1"/>
</dbReference>
<evidence type="ECO:0000313" key="11">
    <source>
        <dbReference type="EMBL" id="EGV19559.1"/>
    </source>
</evidence>
<dbReference type="InterPro" id="IPR050582">
    <property type="entry name" value="HAD-like_SerB"/>
</dbReference>
<dbReference type="RefSeq" id="WP_007191882.1">
    <property type="nucleotide sequence ID" value="NZ_AFWV01000003.1"/>
</dbReference>
<evidence type="ECO:0000256" key="9">
    <source>
        <dbReference type="ARBA" id="ARBA00052092"/>
    </source>
</evidence>
<dbReference type="OrthoDB" id="9784466at2"/>
<evidence type="ECO:0000256" key="6">
    <source>
        <dbReference type="ARBA" id="ARBA00022801"/>
    </source>
</evidence>
<evidence type="ECO:0000256" key="5">
    <source>
        <dbReference type="ARBA" id="ARBA00022723"/>
    </source>
</evidence>
<proteinExistence type="inferred from homology"/>
<sequence>MALAIFDLDNTLLAGDSDYLWGRFLAAEGVVDADHYDSENERFYREYKDGTLDIREFLRFSLRPLRDNPRGYLEALRERFVEELIAPIMLPAAKDLVESHRKAGDTLMIITATNAFVTTPIAQRFGIAHLIATLPAEENGRFTGEPAGQPAFREGKVDRLDAWLREHRETLEGSSFYSDSHNDLPLLERVDRPVAVDPDPQLRATALSREWPVISLRP</sequence>
<evidence type="ECO:0000256" key="10">
    <source>
        <dbReference type="ARBA" id="ARBA00053547"/>
    </source>
</evidence>
<keyword evidence="7" id="KW-0460">Magnesium</keyword>
<dbReference type="NCBIfam" id="TIGR01490">
    <property type="entry name" value="HAD-SF-IB-hyp1"/>
    <property type="match status" value="1"/>
</dbReference>
<dbReference type="GO" id="GO:0046872">
    <property type="term" value="F:metal ion binding"/>
    <property type="evidence" value="ECO:0007669"/>
    <property type="project" value="UniProtKB-KW"/>
</dbReference>
<dbReference type="EC" id="3.1.3.15" evidence="3"/>
<dbReference type="Gene3D" id="3.40.50.1000">
    <property type="entry name" value="HAD superfamily/HAD-like"/>
    <property type="match status" value="1"/>
</dbReference>
<dbReference type="InterPro" id="IPR006385">
    <property type="entry name" value="HAD_hydro_SerB1"/>
</dbReference>
<protein>
    <recommendedName>
        <fullName evidence="4">Histidinol-phosphatase</fullName>
        <ecNumber evidence="3">3.1.3.15</ecNumber>
    </recommendedName>
    <alternativeName>
        <fullName evidence="8">Histidinol-phosphate phosphatase</fullName>
    </alternativeName>
</protein>
<evidence type="ECO:0000256" key="1">
    <source>
        <dbReference type="ARBA" id="ARBA00004970"/>
    </source>
</evidence>
<dbReference type="eggNOG" id="COG0560">
    <property type="taxonomic scope" value="Bacteria"/>
</dbReference>
<dbReference type="FunFam" id="3.40.50.1000:FF:000025">
    <property type="entry name" value="HAD hydrolase, family IB"/>
    <property type="match status" value="1"/>
</dbReference>
<dbReference type="Proteomes" id="UP000005459">
    <property type="component" value="Unassembled WGS sequence"/>
</dbReference>
<evidence type="ECO:0000256" key="7">
    <source>
        <dbReference type="ARBA" id="ARBA00022842"/>
    </source>
</evidence>